<accession>A0A7Y0M1U1</accession>
<organism evidence="2 3">
    <name type="scientific">Cellulomonas fimi</name>
    <dbReference type="NCBI Taxonomy" id="1708"/>
    <lineage>
        <taxon>Bacteria</taxon>
        <taxon>Bacillati</taxon>
        <taxon>Actinomycetota</taxon>
        <taxon>Actinomycetes</taxon>
        <taxon>Micrococcales</taxon>
        <taxon>Cellulomonadaceae</taxon>
        <taxon>Cellulomonas</taxon>
    </lineage>
</organism>
<proteinExistence type="predicted"/>
<comment type="caution">
    <text evidence="2">The sequence shown here is derived from an EMBL/GenBank/DDBJ whole genome shotgun (WGS) entry which is preliminary data.</text>
</comment>
<keyword evidence="3" id="KW-1185">Reference proteome</keyword>
<dbReference type="Gene3D" id="3.40.50.720">
    <property type="entry name" value="NAD(P)-binding Rossmann-like Domain"/>
    <property type="match status" value="1"/>
</dbReference>
<dbReference type="InterPro" id="IPR036291">
    <property type="entry name" value="NAD(P)-bd_dom_sf"/>
</dbReference>
<dbReference type="Pfam" id="PF00106">
    <property type="entry name" value="adh_short"/>
    <property type="match status" value="1"/>
</dbReference>
<dbReference type="AlphaFoldDB" id="A0A7Y0M1U1"/>
<reference evidence="2 3" key="1">
    <citation type="submission" date="2020-04" db="EMBL/GenBank/DDBJ databases">
        <title>Sequencing and Assembly of C. fimi.</title>
        <authorList>
            <person name="Ramsey A.R."/>
        </authorList>
    </citation>
    <scope>NUCLEOTIDE SEQUENCE [LARGE SCALE GENOMIC DNA]</scope>
    <source>
        <strain evidence="2 3">SB</strain>
    </source>
</reference>
<protein>
    <submittedName>
        <fullName evidence="2">SDR family NAD(P)-dependent oxidoreductase</fullName>
    </submittedName>
</protein>
<evidence type="ECO:0000313" key="3">
    <source>
        <dbReference type="Proteomes" id="UP000562124"/>
    </source>
</evidence>
<name>A0A7Y0M1U1_CELFI</name>
<evidence type="ECO:0000256" key="1">
    <source>
        <dbReference type="SAM" id="MobiDB-lite"/>
    </source>
</evidence>
<evidence type="ECO:0000313" key="2">
    <source>
        <dbReference type="EMBL" id="NMR21508.1"/>
    </source>
</evidence>
<feature type="region of interest" description="Disordered" evidence="1">
    <location>
        <begin position="1"/>
        <end position="24"/>
    </location>
</feature>
<dbReference type="Proteomes" id="UP000562124">
    <property type="component" value="Unassembled WGS sequence"/>
</dbReference>
<dbReference type="InterPro" id="IPR002347">
    <property type="entry name" value="SDR_fam"/>
</dbReference>
<sequence length="83" mass="8285">MTGSAAPREPASAHAGSGTREGLDVSNGRRVVVTAGAGGIGLAIARAFALDGDRVHICDINEAALTGITTADPAITANVWTSR</sequence>
<gene>
    <name evidence="2" type="ORF">HIR71_15000</name>
</gene>
<dbReference type="SUPFAM" id="SSF51735">
    <property type="entry name" value="NAD(P)-binding Rossmann-fold domains"/>
    <property type="match status" value="1"/>
</dbReference>
<dbReference type="EMBL" id="JABCJJ010000038">
    <property type="protein sequence ID" value="NMR21508.1"/>
    <property type="molecule type" value="Genomic_DNA"/>
</dbReference>